<keyword evidence="1" id="KW-0547">Nucleotide-binding</keyword>
<evidence type="ECO:0000256" key="1">
    <source>
        <dbReference type="ARBA" id="ARBA00022741"/>
    </source>
</evidence>
<keyword evidence="4" id="KW-0418">Kinase</keyword>
<evidence type="ECO:0000313" key="4">
    <source>
        <dbReference type="EMBL" id="KAL1194900.1"/>
    </source>
</evidence>
<name>A0ABD0ZJR3_CARAN</name>
<organism evidence="4 5">
    <name type="scientific">Cardamine amara subsp. amara</name>
    <dbReference type="NCBI Taxonomy" id="228776"/>
    <lineage>
        <taxon>Eukaryota</taxon>
        <taxon>Viridiplantae</taxon>
        <taxon>Streptophyta</taxon>
        <taxon>Embryophyta</taxon>
        <taxon>Tracheophyta</taxon>
        <taxon>Spermatophyta</taxon>
        <taxon>Magnoliopsida</taxon>
        <taxon>eudicotyledons</taxon>
        <taxon>Gunneridae</taxon>
        <taxon>Pentapetalae</taxon>
        <taxon>rosids</taxon>
        <taxon>malvids</taxon>
        <taxon>Brassicales</taxon>
        <taxon>Brassicaceae</taxon>
        <taxon>Cardamineae</taxon>
        <taxon>Cardamine</taxon>
    </lineage>
</organism>
<dbReference type="Pfam" id="PF00069">
    <property type="entry name" value="Pkinase"/>
    <property type="match status" value="1"/>
</dbReference>
<dbReference type="PANTHER" id="PTHR27005">
    <property type="entry name" value="WALL-ASSOCIATED RECEPTOR KINASE-LIKE 21"/>
    <property type="match status" value="1"/>
</dbReference>
<dbReference type="Gene3D" id="1.10.510.10">
    <property type="entry name" value="Transferase(Phosphotransferase) domain 1"/>
    <property type="match status" value="1"/>
</dbReference>
<dbReference type="AlphaFoldDB" id="A0ABD0ZJR3"/>
<keyword evidence="4" id="KW-0808">Transferase</keyword>
<evidence type="ECO:0000259" key="3">
    <source>
        <dbReference type="PROSITE" id="PS50011"/>
    </source>
</evidence>
<accession>A0ABD0ZJR3</accession>
<dbReference type="InterPro" id="IPR045274">
    <property type="entry name" value="WAK-like"/>
</dbReference>
<dbReference type="PROSITE" id="PS50011">
    <property type="entry name" value="PROTEIN_KINASE_DOM"/>
    <property type="match status" value="1"/>
</dbReference>
<dbReference type="EMBL" id="JBANAX010000741">
    <property type="protein sequence ID" value="KAL1194900.1"/>
    <property type="molecule type" value="Genomic_DNA"/>
</dbReference>
<protein>
    <submittedName>
        <fullName evidence="4">Inactive serine/threonine-protein kinase ZRK12</fullName>
    </submittedName>
</protein>
<dbReference type="GO" id="GO:0005524">
    <property type="term" value="F:ATP binding"/>
    <property type="evidence" value="ECO:0007669"/>
    <property type="project" value="UniProtKB-KW"/>
</dbReference>
<dbReference type="Proteomes" id="UP001558713">
    <property type="component" value="Unassembled WGS sequence"/>
</dbReference>
<comment type="caution">
    <text evidence="4">The sequence shown here is derived from an EMBL/GenBank/DDBJ whole genome shotgun (WGS) entry which is preliminary data.</text>
</comment>
<reference evidence="4 5" key="1">
    <citation type="submission" date="2024-04" db="EMBL/GenBank/DDBJ databases">
        <title>Genome assembly C_amara_ONT_v2.</title>
        <authorList>
            <person name="Yant L."/>
            <person name="Moore C."/>
            <person name="Slenker M."/>
        </authorList>
    </citation>
    <scope>NUCLEOTIDE SEQUENCE [LARGE SCALE GENOMIC DNA]</scope>
    <source>
        <tissue evidence="4">Leaf</tissue>
    </source>
</reference>
<dbReference type="GO" id="GO:0016301">
    <property type="term" value="F:kinase activity"/>
    <property type="evidence" value="ECO:0007669"/>
    <property type="project" value="UniProtKB-KW"/>
</dbReference>
<proteinExistence type="predicted"/>
<feature type="domain" description="Protein kinase" evidence="3">
    <location>
        <begin position="1"/>
        <end position="239"/>
    </location>
</feature>
<dbReference type="PANTHER" id="PTHR27005:SF188">
    <property type="entry name" value="INACTIVE SERINE_THREONINE-PROTEIN KINASE ZRK12-RELATED"/>
    <property type="match status" value="1"/>
</dbReference>
<evidence type="ECO:0000256" key="2">
    <source>
        <dbReference type="ARBA" id="ARBA00022840"/>
    </source>
</evidence>
<keyword evidence="5" id="KW-1185">Reference proteome</keyword>
<sequence>MILIRKSLDLFYGYQEGSLCCDIAISSMVSGQKNFLKLVGCCFEFEDPVMVYNGVRKHDQLHHIISRQPWKRRMMIAEDIATALAYLHTAFPRPFVYRHMWPENVLLDEDGVAKLNDFSYCVSISKGETFVKVYRNYDGNSYMDSKYLRDGIVSVETDVYAIGMLMQILLHGLNALWAEQLFITRKERSDDSIMETDVQRRHIQNWLLKLMEEGRMDEIADPKMGKISEEELCQMKAFLMLSQRCIGLRGEIPTMVEVAKELKKIQRTLRHESSSPSGETQFDSPQDIASSVFTGLREEVPTMVEELKKIPRSLTHDSSSSSGETQFDVSSSVLLLDQTLSAKALLTSIACQVFYEMFQWVMLSWFRFFGKNRRMC</sequence>
<dbReference type="InterPro" id="IPR000719">
    <property type="entry name" value="Prot_kinase_dom"/>
</dbReference>
<dbReference type="InterPro" id="IPR011009">
    <property type="entry name" value="Kinase-like_dom_sf"/>
</dbReference>
<evidence type="ECO:0000313" key="5">
    <source>
        <dbReference type="Proteomes" id="UP001558713"/>
    </source>
</evidence>
<dbReference type="SUPFAM" id="SSF56112">
    <property type="entry name" value="Protein kinase-like (PK-like)"/>
    <property type="match status" value="1"/>
</dbReference>
<keyword evidence="2" id="KW-0067">ATP-binding</keyword>
<gene>
    <name evidence="4" type="ORF">V5N11_020024</name>
</gene>